<dbReference type="RefSeq" id="WP_203416226.1">
    <property type="nucleotide sequence ID" value="NZ_FOFM01000039.1"/>
</dbReference>
<protein>
    <submittedName>
        <fullName evidence="1">Uncharacterized protein</fullName>
    </submittedName>
</protein>
<name>A0A165VM97_9HYPH</name>
<reference evidence="1 2" key="1">
    <citation type="journal article" date="2016" name="Front. Microbiol.">
        <title>Comparative Genomic Analysis Reveals a Diverse Repertoire of Genes Involved in Prokaryote-Eukaryote Interactions within the Pseudovibrio Genus.</title>
        <authorList>
            <person name="Romano S."/>
            <person name="Fernandez-Guerra A."/>
            <person name="Reen F.J."/>
            <person name="Glockner F.O."/>
            <person name="Crowley S.P."/>
            <person name="O'Sullivan O."/>
            <person name="Cotter P.D."/>
            <person name="Adams C."/>
            <person name="Dobson A.D."/>
            <person name="O'Gara F."/>
        </authorList>
    </citation>
    <scope>NUCLEOTIDE SEQUENCE [LARGE SCALE GENOMIC DNA]</scope>
    <source>
        <strain evidence="1 2">Ad2</strain>
    </source>
</reference>
<proteinExistence type="predicted"/>
<dbReference type="Proteomes" id="UP000076577">
    <property type="component" value="Unassembled WGS sequence"/>
</dbReference>
<sequence>MNTVVTLSLFLMGATLPATYETYPEVSVRADGVEATLTRSALQDKQNAHLGGEHISHIVAADGKLLGYARMTKEMAQPAVLPSQEEAHAVAMDVLRTYAPDLLESHRVHWIAPHDETITVNEDGQKKELKLTGMKVKMRATTPDQLWFWVIVGPEKQVMVFERDIFWRTIPGNRRTEKWLHDSWLKKQKSALKQLWPQL</sequence>
<organism evidence="1 2">
    <name type="scientific">Pseudovibrio axinellae</name>
    <dbReference type="NCBI Taxonomy" id="989403"/>
    <lineage>
        <taxon>Bacteria</taxon>
        <taxon>Pseudomonadati</taxon>
        <taxon>Pseudomonadota</taxon>
        <taxon>Alphaproteobacteria</taxon>
        <taxon>Hyphomicrobiales</taxon>
        <taxon>Stappiaceae</taxon>
        <taxon>Pseudovibrio</taxon>
    </lineage>
</organism>
<dbReference type="PATRIC" id="fig|989403.3.peg.4078"/>
<dbReference type="EMBL" id="LMCB01000089">
    <property type="protein sequence ID" value="KZL14452.1"/>
    <property type="molecule type" value="Genomic_DNA"/>
</dbReference>
<dbReference type="AlphaFoldDB" id="A0A165VM97"/>
<comment type="caution">
    <text evidence="1">The sequence shown here is derived from an EMBL/GenBank/DDBJ whole genome shotgun (WGS) entry which is preliminary data.</text>
</comment>
<accession>A0A165VM97</accession>
<evidence type="ECO:0000313" key="1">
    <source>
        <dbReference type="EMBL" id="KZL14452.1"/>
    </source>
</evidence>
<evidence type="ECO:0000313" key="2">
    <source>
        <dbReference type="Proteomes" id="UP000076577"/>
    </source>
</evidence>
<gene>
    <name evidence="1" type="ORF">PsAD2_03747</name>
</gene>
<dbReference type="STRING" id="989403.SAMN05421798_1398"/>
<keyword evidence="2" id="KW-1185">Reference proteome</keyword>